<evidence type="ECO:0000256" key="3">
    <source>
        <dbReference type="ARBA" id="ARBA00022989"/>
    </source>
</evidence>
<dbReference type="GO" id="GO:0071555">
    <property type="term" value="P:cell wall organization"/>
    <property type="evidence" value="ECO:0007669"/>
    <property type="project" value="UniProtKB-KW"/>
</dbReference>
<keyword evidence="1 7" id="KW-1003">Cell membrane</keyword>
<dbReference type="Gene3D" id="3.30.1490.480">
    <property type="entry name" value="Endolytic murein transglycosylase"/>
    <property type="match status" value="1"/>
</dbReference>
<dbReference type="GO" id="GO:0008932">
    <property type="term" value="F:lytic endotransglycosylase activity"/>
    <property type="evidence" value="ECO:0007669"/>
    <property type="project" value="UniProtKB-UniRule"/>
</dbReference>
<dbReference type="PANTHER" id="PTHR30518:SF2">
    <property type="entry name" value="ENDOLYTIC MUREIN TRANSGLYCOSYLASE"/>
    <property type="match status" value="1"/>
</dbReference>
<dbReference type="GO" id="GO:0005886">
    <property type="term" value="C:plasma membrane"/>
    <property type="evidence" value="ECO:0007669"/>
    <property type="project" value="UniProtKB-UniRule"/>
</dbReference>
<evidence type="ECO:0000256" key="8">
    <source>
        <dbReference type="SAM" id="SignalP"/>
    </source>
</evidence>
<dbReference type="GO" id="GO:0009252">
    <property type="term" value="P:peptidoglycan biosynthetic process"/>
    <property type="evidence" value="ECO:0007669"/>
    <property type="project" value="UniProtKB-UniRule"/>
</dbReference>
<reference evidence="9" key="2">
    <citation type="submission" date="2024-06" db="EMBL/GenBank/DDBJ databases">
        <authorList>
            <person name="Plum-Jensen L.E."/>
            <person name="Schramm A."/>
            <person name="Marshall I.P.G."/>
        </authorList>
    </citation>
    <scope>NUCLEOTIDE SEQUENCE</scope>
    <source>
        <strain evidence="9">Rat1</strain>
    </source>
</reference>
<feature type="signal peptide" evidence="8">
    <location>
        <begin position="1"/>
        <end position="24"/>
    </location>
</feature>
<dbReference type="InterPro" id="IPR003770">
    <property type="entry name" value="MLTG-like"/>
</dbReference>
<evidence type="ECO:0000256" key="6">
    <source>
        <dbReference type="ARBA" id="ARBA00023316"/>
    </source>
</evidence>
<dbReference type="Pfam" id="PF02618">
    <property type="entry name" value="YceG"/>
    <property type="match status" value="1"/>
</dbReference>
<keyword evidence="3 7" id="KW-1133">Transmembrane helix</keyword>
<evidence type="ECO:0000256" key="4">
    <source>
        <dbReference type="ARBA" id="ARBA00023136"/>
    </source>
</evidence>
<comment type="catalytic activity">
    <reaction evidence="7">
        <text>a peptidoglycan chain = a peptidoglycan chain with N-acetyl-1,6-anhydromuramyl-[peptide] at the reducing end + a peptidoglycan chain with N-acetylglucosamine at the non-reducing end.</text>
        <dbReference type="EC" id="4.2.2.29"/>
    </reaction>
</comment>
<dbReference type="Gene3D" id="3.30.160.60">
    <property type="entry name" value="Classic Zinc Finger"/>
    <property type="match status" value="1"/>
</dbReference>
<keyword evidence="4 7" id="KW-0472">Membrane</keyword>
<keyword evidence="5 7" id="KW-0456">Lyase</keyword>
<keyword evidence="2 7" id="KW-0812">Transmembrane</keyword>
<dbReference type="EMBL" id="CP159373">
    <property type="protein sequence ID" value="XCN75344.1"/>
    <property type="molecule type" value="Genomic_DNA"/>
</dbReference>
<dbReference type="EC" id="4.2.2.29" evidence="7"/>
<comment type="similarity">
    <text evidence="7">Belongs to the transglycosylase MltG family.</text>
</comment>
<evidence type="ECO:0000256" key="7">
    <source>
        <dbReference type="HAMAP-Rule" id="MF_02065"/>
    </source>
</evidence>
<evidence type="ECO:0000256" key="5">
    <source>
        <dbReference type="ARBA" id="ARBA00023239"/>
    </source>
</evidence>
<dbReference type="CDD" id="cd08010">
    <property type="entry name" value="MltG_like"/>
    <property type="match status" value="1"/>
</dbReference>
<name>A0AAU8M1B6_9BACT</name>
<dbReference type="HAMAP" id="MF_02065">
    <property type="entry name" value="MltG"/>
    <property type="match status" value="1"/>
</dbReference>
<keyword evidence="6 7" id="KW-0961">Cell wall biogenesis/degradation</keyword>
<evidence type="ECO:0000256" key="1">
    <source>
        <dbReference type="ARBA" id="ARBA00022475"/>
    </source>
</evidence>
<comment type="function">
    <text evidence="7">Functions as a peptidoglycan terminase that cleaves nascent peptidoglycan strands endolytically to terminate their elongation.</text>
</comment>
<gene>
    <name evidence="7 9" type="primary">mltG</name>
    <name evidence="9" type="ORF">Q3M24_11640</name>
</gene>
<sequence>MRSFCLFFLLATFLLCLAVGGWFAAYVFTPSPGTEKRIVDIPKGAGVRQIQSLLALKEIIIADDIRFLTLARLFHVLDHPPRLRAGEFEVPQGLTPLEVIRFLDTAQPVRHRVTVPEGKRMTEIAAIFAEDGWADPAVFIHLCQDAAFLKELGVTAASLEGYLFPETYTLVRGEIDERKLIRMMVERFFAVWQELTGPETAQRTDQVGKYNQHQLLILASIVEKETGSAGERDVIAGVFYNRLKKGMRLQSDPTTIYGIENFNGNLTKADLERWSPYNTYVIPGLPAGPICNPGAAALQAVLQPANVPYLYFVSQNDGSHYFSKSLQEHNRAVYKYQKLRKKR</sequence>
<protein>
    <recommendedName>
        <fullName evidence="7">Endolytic murein transglycosylase</fullName>
        <ecNumber evidence="7">4.2.2.29</ecNumber>
    </recommendedName>
    <alternativeName>
        <fullName evidence="7">Peptidoglycan lytic transglycosylase</fullName>
    </alternativeName>
    <alternativeName>
        <fullName evidence="7">Peptidoglycan polymerization terminase</fullName>
    </alternativeName>
</protein>
<keyword evidence="8" id="KW-0732">Signal</keyword>
<accession>A0AAU8M1B6</accession>
<dbReference type="KEGG" id="eaj:Q3M24_11640"/>
<dbReference type="PANTHER" id="PTHR30518">
    <property type="entry name" value="ENDOLYTIC MUREIN TRANSGLYCOSYLASE"/>
    <property type="match status" value="1"/>
</dbReference>
<evidence type="ECO:0000256" key="2">
    <source>
        <dbReference type="ARBA" id="ARBA00022692"/>
    </source>
</evidence>
<proteinExistence type="inferred from homology"/>
<dbReference type="NCBIfam" id="TIGR00247">
    <property type="entry name" value="endolytic transglycosylase MltG"/>
    <property type="match status" value="1"/>
</dbReference>
<dbReference type="AlphaFoldDB" id="A0AAU8M1B6"/>
<organism evidence="9">
    <name type="scientific">Candidatus Electrothrix aestuarii</name>
    <dbReference type="NCBI Taxonomy" id="3062594"/>
    <lineage>
        <taxon>Bacteria</taxon>
        <taxon>Pseudomonadati</taxon>
        <taxon>Thermodesulfobacteriota</taxon>
        <taxon>Desulfobulbia</taxon>
        <taxon>Desulfobulbales</taxon>
        <taxon>Desulfobulbaceae</taxon>
        <taxon>Candidatus Electrothrix</taxon>
    </lineage>
</organism>
<evidence type="ECO:0000313" key="9">
    <source>
        <dbReference type="EMBL" id="XCN75344.1"/>
    </source>
</evidence>
<reference evidence="9" key="1">
    <citation type="journal article" date="2024" name="Syst. Appl. Microbiol.">
        <title>First single-strain enrichments of Electrothrix cable bacteria, description of E. aestuarii sp. nov. and E. rattekaaiensis sp. nov., and proposal of a cable bacteria taxonomy following the rules of the SeqCode.</title>
        <authorList>
            <person name="Plum-Jensen L.E."/>
            <person name="Schramm A."/>
            <person name="Marshall I.P.G."/>
        </authorList>
    </citation>
    <scope>NUCLEOTIDE SEQUENCE</scope>
    <source>
        <strain evidence="9">Rat1</strain>
    </source>
</reference>
<feature type="site" description="Important for catalytic activity" evidence="7">
    <location>
        <position position="225"/>
    </location>
</feature>
<feature type="chain" id="PRO_5043908132" description="Endolytic murein transglycosylase" evidence="8">
    <location>
        <begin position="25"/>
        <end position="343"/>
    </location>
</feature>